<evidence type="ECO:0000256" key="2">
    <source>
        <dbReference type="ARBA" id="ARBA00005377"/>
    </source>
</evidence>
<dbReference type="VEuPathDB" id="FungiDB:T551_00321"/>
<keyword evidence="11" id="KW-1207">Sterol metabolism</keyword>
<evidence type="ECO:0000256" key="6">
    <source>
        <dbReference type="ARBA" id="ARBA00022955"/>
    </source>
</evidence>
<comment type="similarity">
    <text evidence="2">Belongs to the ERG28 family.</text>
</comment>
<dbReference type="RefSeq" id="XP_018231528.1">
    <property type="nucleotide sequence ID" value="XM_018372588.1"/>
</dbReference>
<feature type="transmembrane region" description="Helical" evidence="13">
    <location>
        <begin position="12"/>
        <end position="32"/>
    </location>
</feature>
<dbReference type="STRING" id="1408657.A0A0W4ZWU3"/>
<comment type="subcellular location">
    <subcellularLocation>
        <location evidence="1">Endoplasmic reticulum membrane</location>
        <topology evidence="1">Multi-pass membrane protein</topology>
    </subcellularLocation>
</comment>
<evidence type="ECO:0000256" key="13">
    <source>
        <dbReference type="SAM" id="Phobius"/>
    </source>
</evidence>
<evidence type="ECO:0000256" key="10">
    <source>
        <dbReference type="ARBA" id="ARBA00023136"/>
    </source>
</evidence>
<accession>A0A0W4ZWU3</accession>
<dbReference type="Proteomes" id="UP000053447">
    <property type="component" value="Unassembled WGS sequence"/>
</dbReference>
<keyword evidence="9" id="KW-0443">Lipid metabolism</keyword>
<feature type="transmembrane region" description="Helical" evidence="13">
    <location>
        <begin position="52"/>
        <end position="69"/>
    </location>
</feature>
<dbReference type="InterPro" id="IPR005352">
    <property type="entry name" value="Erg28"/>
</dbReference>
<evidence type="ECO:0000313" key="14">
    <source>
        <dbReference type="EMBL" id="KTW32836.1"/>
    </source>
</evidence>
<dbReference type="AlphaFoldDB" id="A0A0W4ZWU3"/>
<feature type="transmembrane region" description="Helical" evidence="13">
    <location>
        <begin position="105"/>
        <end position="123"/>
    </location>
</feature>
<evidence type="ECO:0000313" key="15">
    <source>
        <dbReference type="Proteomes" id="UP000053447"/>
    </source>
</evidence>
<keyword evidence="12" id="KW-0753">Steroid metabolism</keyword>
<name>A0A0W4ZWU3_PNEJ7</name>
<evidence type="ECO:0000256" key="7">
    <source>
        <dbReference type="ARBA" id="ARBA00022989"/>
    </source>
</evidence>
<keyword evidence="7 13" id="KW-1133">Transmembrane helix</keyword>
<evidence type="ECO:0008006" key="16">
    <source>
        <dbReference type="Google" id="ProtNLM"/>
    </source>
</evidence>
<evidence type="ECO:0000256" key="9">
    <source>
        <dbReference type="ARBA" id="ARBA00023098"/>
    </source>
</evidence>
<dbReference type="EMBL" id="LFWA01000001">
    <property type="protein sequence ID" value="KTW32836.1"/>
    <property type="molecule type" value="Genomic_DNA"/>
</dbReference>
<keyword evidence="8" id="KW-0756">Sterol biosynthesis</keyword>
<protein>
    <recommendedName>
        <fullName evidence="16">Ergosterol biosynthetic protein 28</fullName>
    </recommendedName>
</protein>
<comment type="caution">
    <text evidence="14">The sequence shown here is derived from an EMBL/GenBank/DDBJ whole genome shotgun (WGS) entry which is preliminary data.</text>
</comment>
<evidence type="ECO:0000256" key="11">
    <source>
        <dbReference type="ARBA" id="ARBA00023166"/>
    </source>
</evidence>
<dbReference type="GeneID" id="28938843"/>
<evidence type="ECO:0000256" key="12">
    <source>
        <dbReference type="ARBA" id="ARBA00023221"/>
    </source>
</evidence>
<evidence type="ECO:0000256" key="3">
    <source>
        <dbReference type="ARBA" id="ARBA00022516"/>
    </source>
</evidence>
<organism evidence="14 15">
    <name type="scientific">Pneumocystis jirovecii (strain RU7)</name>
    <name type="common">Human pneumocystis pneumonia agent</name>
    <dbReference type="NCBI Taxonomy" id="1408657"/>
    <lineage>
        <taxon>Eukaryota</taxon>
        <taxon>Fungi</taxon>
        <taxon>Dikarya</taxon>
        <taxon>Ascomycota</taxon>
        <taxon>Taphrinomycotina</taxon>
        <taxon>Pneumocystomycetes</taxon>
        <taxon>Pneumocystaceae</taxon>
        <taxon>Pneumocystis</taxon>
    </lineage>
</organism>
<sequence>MLNGLPEGYLPKWNLIVSVIAFFNTMQTYVNLKLTRRLYNTSDQVNALGARLFGTWTLVSAVVRFYAAYHISNSVVYEITLWTYYIAAFHFISEWLVFKSSKFGAPLAGPLVVSTLTIIWMNISRDNYIN</sequence>
<dbReference type="GO" id="GO:0030674">
    <property type="term" value="F:protein-macromolecule adaptor activity"/>
    <property type="evidence" value="ECO:0007669"/>
    <property type="project" value="EnsemblFungi"/>
</dbReference>
<evidence type="ECO:0000256" key="1">
    <source>
        <dbReference type="ARBA" id="ARBA00004477"/>
    </source>
</evidence>
<feature type="transmembrane region" description="Helical" evidence="13">
    <location>
        <begin position="81"/>
        <end position="98"/>
    </location>
</feature>
<dbReference type="OrthoDB" id="6485510at2759"/>
<evidence type="ECO:0000256" key="4">
    <source>
        <dbReference type="ARBA" id="ARBA00022692"/>
    </source>
</evidence>
<keyword evidence="4 13" id="KW-0812">Transmembrane</keyword>
<dbReference type="eggNOG" id="KOG3455">
    <property type="taxonomic scope" value="Eukaryota"/>
</dbReference>
<keyword evidence="15" id="KW-1185">Reference proteome</keyword>
<dbReference type="GO" id="GO:0005789">
    <property type="term" value="C:endoplasmic reticulum membrane"/>
    <property type="evidence" value="ECO:0007669"/>
    <property type="project" value="UniProtKB-SubCell"/>
</dbReference>
<keyword evidence="3" id="KW-0444">Lipid biosynthesis</keyword>
<dbReference type="Pfam" id="PF03694">
    <property type="entry name" value="Erg28"/>
    <property type="match status" value="1"/>
</dbReference>
<keyword evidence="5" id="KW-0256">Endoplasmic reticulum</keyword>
<dbReference type="PANTHER" id="PTHR15451">
    <property type="entry name" value="ERGOSTEROL BIOSYNTHETIC PROTEIN 28-RELATED"/>
    <property type="match status" value="1"/>
</dbReference>
<reference evidence="15" key="1">
    <citation type="journal article" date="2016" name="Nat. Commun.">
        <title>Genome analysis of three Pneumocystis species reveals adaptation mechanisms to life exclusively in mammalian hosts.</title>
        <authorList>
            <person name="Ma L."/>
            <person name="Chen Z."/>
            <person name="Huang D.W."/>
            <person name="Kutty G."/>
            <person name="Ishihara M."/>
            <person name="Wang H."/>
            <person name="Abouelleil A."/>
            <person name="Bishop L."/>
            <person name="Davey E."/>
            <person name="Deng R."/>
            <person name="Deng X."/>
            <person name="Fan L."/>
            <person name="Fantoni G."/>
            <person name="Fitzgerald M."/>
            <person name="Gogineni E."/>
            <person name="Goldberg J.M."/>
            <person name="Handley G."/>
            <person name="Hu X."/>
            <person name="Huber C."/>
            <person name="Jiao X."/>
            <person name="Jones K."/>
            <person name="Levin J.Z."/>
            <person name="Liu Y."/>
            <person name="Macdonald P."/>
            <person name="Melnikov A."/>
            <person name="Raley C."/>
            <person name="Sassi M."/>
            <person name="Sherman B.T."/>
            <person name="Song X."/>
            <person name="Sykes S."/>
            <person name="Tran B."/>
            <person name="Walsh L."/>
            <person name="Xia Y."/>
            <person name="Yang J."/>
            <person name="Young S."/>
            <person name="Zeng Q."/>
            <person name="Zheng X."/>
            <person name="Stephens R."/>
            <person name="Nusbaum C."/>
            <person name="Birren B.W."/>
            <person name="Azadi P."/>
            <person name="Lempicki R.A."/>
            <person name="Cuomo C.A."/>
            <person name="Kovacs J.A."/>
        </authorList>
    </citation>
    <scope>NUCLEOTIDE SEQUENCE [LARGE SCALE GENOMIC DNA]</scope>
    <source>
        <strain evidence="15">RU7</strain>
    </source>
</reference>
<keyword evidence="6" id="KW-0752">Steroid biosynthesis</keyword>
<dbReference type="GO" id="GO:0006696">
    <property type="term" value="P:ergosterol biosynthetic process"/>
    <property type="evidence" value="ECO:0007669"/>
    <property type="project" value="EnsemblFungi"/>
</dbReference>
<keyword evidence="10 13" id="KW-0472">Membrane</keyword>
<evidence type="ECO:0000256" key="8">
    <source>
        <dbReference type="ARBA" id="ARBA00023011"/>
    </source>
</evidence>
<evidence type="ECO:0000256" key="5">
    <source>
        <dbReference type="ARBA" id="ARBA00022824"/>
    </source>
</evidence>
<dbReference type="PANTHER" id="PTHR15451:SF19">
    <property type="entry name" value="ERGOSTEROL BIOSYNTHETIC PROTEIN 28 HOMOLOG"/>
    <property type="match status" value="1"/>
</dbReference>
<proteinExistence type="inferred from homology"/>
<gene>
    <name evidence="14" type="ORF">T551_00321</name>
</gene>